<evidence type="ECO:0000256" key="6">
    <source>
        <dbReference type="ARBA" id="ARBA00022643"/>
    </source>
</evidence>
<evidence type="ECO:0000256" key="5">
    <source>
        <dbReference type="ARBA" id="ARBA00022630"/>
    </source>
</evidence>
<proteinExistence type="inferred from homology"/>
<sequence>MANILITFASMSGNTEEMADLLKADIEKHGHEVTFEELDELSAHDLVQYDGLLLGSYTWNDGDLPYEAEDIYEEIEDLDLTGIKVAVFGSGDTNYPLFCEAVHTFEKQLTSSGATLVQDGLKIEMAPTSDEDFEKISAFGDTFATFFNTVTYNSLGRRTKAQATV</sequence>
<dbReference type="InterPro" id="IPR008254">
    <property type="entry name" value="Flavodoxin/NO_synth"/>
</dbReference>
<dbReference type="RefSeq" id="WP_160847207.1">
    <property type="nucleotide sequence ID" value="NZ_WMEQ01000016.1"/>
</dbReference>
<comment type="function">
    <text evidence="2 8">Low-potential electron donor to a number of redox enzymes.</text>
</comment>
<evidence type="ECO:0000256" key="2">
    <source>
        <dbReference type="ARBA" id="ARBA00003297"/>
    </source>
</evidence>
<dbReference type="InterPro" id="IPR050619">
    <property type="entry name" value="Flavodoxin"/>
</dbReference>
<dbReference type="Pfam" id="PF00258">
    <property type="entry name" value="Flavodoxin_1"/>
    <property type="match status" value="1"/>
</dbReference>
<dbReference type="NCBIfam" id="TIGR01753">
    <property type="entry name" value="flav_short"/>
    <property type="match status" value="1"/>
</dbReference>
<dbReference type="PANTHER" id="PTHR42809:SF1">
    <property type="entry name" value="FLAVODOXIN 1"/>
    <property type="match status" value="1"/>
</dbReference>
<keyword evidence="6 8" id="KW-0288">FMN</keyword>
<evidence type="ECO:0000256" key="7">
    <source>
        <dbReference type="ARBA" id="ARBA00022982"/>
    </source>
</evidence>
<dbReference type="SUPFAM" id="SSF52218">
    <property type="entry name" value="Flavoproteins"/>
    <property type="match status" value="1"/>
</dbReference>
<dbReference type="EMBL" id="WMEQ01000016">
    <property type="protein sequence ID" value="MYL35405.1"/>
    <property type="molecule type" value="Genomic_DNA"/>
</dbReference>
<keyword evidence="4 8" id="KW-0813">Transport</keyword>
<evidence type="ECO:0000256" key="3">
    <source>
        <dbReference type="ARBA" id="ARBA00005267"/>
    </source>
</evidence>
<name>A0A6I5A4Y3_9BACI</name>
<keyword evidence="7 8" id="KW-0249">Electron transport</keyword>
<organism evidence="10 11">
    <name type="scientific">Pontibacillus yanchengensis</name>
    <dbReference type="NCBI Taxonomy" id="462910"/>
    <lineage>
        <taxon>Bacteria</taxon>
        <taxon>Bacillati</taxon>
        <taxon>Bacillota</taxon>
        <taxon>Bacilli</taxon>
        <taxon>Bacillales</taxon>
        <taxon>Bacillaceae</taxon>
        <taxon>Pontibacillus</taxon>
    </lineage>
</organism>
<comment type="caution">
    <text evidence="10">The sequence shown here is derived from an EMBL/GenBank/DDBJ whole genome shotgun (WGS) entry which is preliminary data.</text>
</comment>
<comment type="similarity">
    <text evidence="3 8">Belongs to the flavodoxin family.</text>
</comment>
<evidence type="ECO:0000313" key="10">
    <source>
        <dbReference type="EMBL" id="MYL35405.1"/>
    </source>
</evidence>
<keyword evidence="5 8" id="KW-0285">Flavoprotein</keyword>
<dbReference type="GO" id="GO:0016651">
    <property type="term" value="F:oxidoreductase activity, acting on NAD(P)H"/>
    <property type="evidence" value="ECO:0007669"/>
    <property type="project" value="UniProtKB-ARBA"/>
</dbReference>
<dbReference type="OrthoDB" id="9790745at2"/>
<protein>
    <recommendedName>
        <fullName evidence="8">Flavodoxin</fullName>
    </recommendedName>
</protein>
<dbReference type="PANTHER" id="PTHR42809">
    <property type="entry name" value="FLAVODOXIN 2"/>
    <property type="match status" value="1"/>
</dbReference>
<dbReference type="NCBIfam" id="NF005216">
    <property type="entry name" value="PRK06703.1"/>
    <property type="match status" value="1"/>
</dbReference>
<dbReference type="Gene3D" id="3.40.50.360">
    <property type="match status" value="1"/>
</dbReference>
<dbReference type="InterPro" id="IPR010087">
    <property type="entry name" value="Flav_short"/>
</dbReference>
<feature type="domain" description="Flavodoxin-like" evidence="9">
    <location>
        <begin position="4"/>
        <end position="144"/>
    </location>
</feature>
<evidence type="ECO:0000256" key="8">
    <source>
        <dbReference type="RuleBase" id="RU367037"/>
    </source>
</evidence>
<gene>
    <name evidence="10" type="ORF">GLW05_17640</name>
</gene>
<dbReference type="AlphaFoldDB" id="A0A6I5A4Y3"/>
<evidence type="ECO:0000256" key="4">
    <source>
        <dbReference type="ARBA" id="ARBA00022448"/>
    </source>
</evidence>
<dbReference type="NCBIfam" id="NF005246">
    <property type="entry name" value="PRK06756.1"/>
    <property type="match status" value="1"/>
</dbReference>
<evidence type="ECO:0000259" key="9">
    <source>
        <dbReference type="PROSITE" id="PS50902"/>
    </source>
</evidence>
<reference evidence="10 11" key="1">
    <citation type="submission" date="2019-11" db="EMBL/GenBank/DDBJ databases">
        <title>Genome sequences of 17 halophilic strains isolated from different environments.</title>
        <authorList>
            <person name="Furrow R.E."/>
        </authorList>
    </citation>
    <scope>NUCLEOTIDE SEQUENCE [LARGE SCALE GENOMIC DNA]</scope>
    <source>
        <strain evidence="10 11">22514_16_FS</strain>
    </source>
</reference>
<dbReference type="Proteomes" id="UP000468638">
    <property type="component" value="Unassembled WGS sequence"/>
</dbReference>
<comment type="cofactor">
    <cofactor evidence="1 8">
        <name>FMN</name>
        <dbReference type="ChEBI" id="CHEBI:58210"/>
    </cofactor>
</comment>
<dbReference type="PROSITE" id="PS50902">
    <property type="entry name" value="FLAVODOXIN_LIKE"/>
    <property type="match status" value="1"/>
</dbReference>
<evidence type="ECO:0000313" key="11">
    <source>
        <dbReference type="Proteomes" id="UP000468638"/>
    </source>
</evidence>
<dbReference type="GO" id="GO:0010181">
    <property type="term" value="F:FMN binding"/>
    <property type="evidence" value="ECO:0007669"/>
    <property type="project" value="UniProtKB-UniRule"/>
</dbReference>
<dbReference type="GO" id="GO:0009055">
    <property type="term" value="F:electron transfer activity"/>
    <property type="evidence" value="ECO:0007669"/>
    <property type="project" value="UniProtKB-UniRule"/>
</dbReference>
<accession>A0A6I5A4Y3</accession>
<evidence type="ECO:0000256" key="1">
    <source>
        <dbReference type="ARBA" id="ARBA00001917"/>
    </source>
</evidence>
<dbReference type="InterPro" id="IPR029039">
    <property type="entry name" value="Flavoprotein-like_sf"/>
</dbReference>